<dbReference type="Proteomes" id="UP000184295">
    <property type="component" value="Unassembled WGS sequence"/>
</dbReference>
<dbReference type="SUPFAM" id="SSF54862">
    <property type="entry name" value="4Fe-4S ferredoxins"/>
    <property type="match status" value="1"/>
</dbReference>
<evidence type="ECO:0000256" key="1">
    <source>
        <dbReference type="ARBA" id="ARBA00022485"/>
    </source>
</evidence>
<name>A0A1M4UN46_9ACTN</name>
<dbReference type="PANTHER" id="PTHR30002">
    <property type="entry name" value="EPOXYQUEUOSINE REDUCTASE"/>
    <property type="match status" value="1"/>
</dbReference>
<keyword evidence="4" id="KW-0411">Iron-sulfur</keyword>
<accession>A0A1M4UN46</accession>
<dbReference type="GO" id="GO:0008616">
    <property type="term" value="P:tRNA queuosine(34) biosynthetic process"/>
    <property type="evidence" value="ECO:0007669"/>
    <property type="project" value="InterPro"/>
</dbReference>
<dbReference type="GO" id="GO:0052693">
    <property type="term" value="F:epoxyqueuosine reductase activity"/>
    <property type="evidence" value="ECO:0007669"/>
    <property type="project" value="TreeGrafter"/>
</dbReference>
<dbReference type="Gene3D" id="3.30.70.20">
    <property type="match status" value="1"/>
</dbReference>
<evidence type="ECO:0000256" key="2">
    <source>
        <dbReference type="ARBA" id="ARBA00022723"/>
    </source>
</evidence>
<keyword evidence="3" id="KW-0408">Iron</keyword>
<gene>
    <name evidence="6" type="ORF">SAMN02745225_01041</name>
</gene>
<evidence type="ECO:0000313" key="7">
    <source>
        <dbReference type="Proteomes" id="UP000184295"/>
    </source>
</evidence>
<sequence length="351" mass="38698">MDLSGPIGLANSLDALSERLLGNLRSAGAVAAGITSAEGFEGDLTFLQRQRASGENDTMAFTYRNPYRSTHIRVTYPYAKSIVVAAHRYEKPLEPEVDYVAAYSLSDYYAELRSMLYDASRLLKDNGYRAQVVMDSNALVDKAAARRAGLGWVGKNSLVLIPKVGSNVVLGSIVTDAELCFTDSPVRSLCGSCTRCQDNCPTGALQQAGVVDVSRCLAWLLQREGSFPLTYRETVGTQIYGCDRCQTVCPVGGRARRDSKSQLEPAESSFEPKTLLVLTDEELLRRCERFYVPSRSANHIRRNALLALGNKRPITDQEVELLRRYSRSPDPVLAEQALWSLARHGLALSYT</sequence>
<dbReference type="EMBL" id="FQUL01000011">
    <property type="protein sequence ID" value="SHE58114.1"/>
    <property type="molecule type" value="Genomic_DNA"/>
</dbReference>
<dbReference type="AlphaFoldDB" id="A0A1M4UN46"/>
<dbReference type="InterPro" id="IPR017900">
    <property type="entry name" value="4Fe4S_Fe_S_CS"/>
</dbReference>
<feature type="domain" description="4Fe-4S ferredoxin-type" evidence="5">
    <location>
        <begin position="181"/>
        <end position="210"/>
    </location>
</feature>
<dbReference type="PROSITE" id="PS51379">
    <property type="entry name" value="4FE4S_FER_2"/>
    <property type="match status" value="1"/>
</dbReference>
<proteinExistence type="predicted"/>
<organism evidence="6 7">
    <name type="scientific">Ferrithrix thermotolerans DSM 19514</name>
    <dbReference type="NCBI Taxonomy" id="1121881"/>
    <lineage>
        <taxon>Bacteria</taxon>
        <taxon>Bacillati</taxon>
        <taxon>Actinomycetota</taxon>
        <taxon>Acidimicrobiia</taxon>
        <taxon>Acidimicrobiales</taxon>
        <taxon>Acidimicrobiaceae</taxon>
        <taxon>Ferrithrix</taxon>
    </lineage>
</organism>
<evidence type="ECO:0000256" key="3">
    <source>
        <dbReference type="ARBA" id="ARBA00023004"/>
    </source>
</evidence>
<dbReference type="OrthoDB" id="9784571at2"/>
<dbReference type="NCBIfam" id="TIGR00276">
    <property type="entry name" value="tRNA epoxyqueuosine(34) reductase QueG"/>
    <property type="match status" value="1"/>
</dbReference>
<protein>
    <submittedName>
        <fullName evidence="6">Epoxyqueuosine reductase</fullName>
    </submittedName>
</protein>
<dbReference type="Pfam" id="PF13484">
    <property type="entry name" value="Fer4_16"/>
    <property type="match status" value="1"/>
</dbReference>
<dbReference type="PROSITE" id="PS00198">
    <property type="entry name" value="4FE4S_FER_1"/>
    <property type="match status" value="1"/>
</dbReference>
<dbReference type="InterPro" id="IPR017896">
    <property type="entry name" value="4Fe4S_Fe-S-bd"/>
</dbReference>
<keyword evidence="1" id="KW-0004">4Fe-4S</keyword>
<dbReference type="GO" id="GO:0046872">
    <property type="term" value="F:metal ion binding"/>
    <property type="evidence" value="ECO:0007669"/>
    <property type="project" value="UniProtKB-KW"/>
</dbReference>
<evidence type="ECO:0000313" key="6">
    <source>
        <dbReference type="EMBL" id="SHE58114.1"/>
    </source>
</evidence>
<dbReference type="GO" id="GO:0051539">
    <property type="term" value="F:4 iron, 4 sulfur cluster binding"/>
    <property type="evidence" value="ECO:0007669"/>
    <property type="project" value="UniProtKB-KW"/>
</dbReference>
<dbReference type="RefSeq" id="WP_072789567.1">
    <property type="nucleotide sequence ID" value="NZ_FQUL01000011.1"/>
</dbReference>
<reference evidence="7" key="1">
    <citation type="submission" date="2016-11" db="EMBL/GenBank/DDBJ databases">
        <authorList>
            <person name="Varghese N."/>
            <person name="Submissions S."/>
        </authorList>
    </citation>
    <scope>NUCLEOTIDE SEQUENCE [LARGE SCALE GENOMIC DNA]</scope>
    <source>
        <strain evidence="7">DSM 19514</strain>
    </source>
</reference>
<keyword evidence="2" id="KW-0479">Metal-binding</keyword>
<evidence type="ECO:0000259" key="5">
    <source>
        <dbReference type="PROSITE" id="PS51379"/>
    </source>
</evidence>
<dbReference type="PANTHER" id="PTHR30002:SF4">
    <property type="entry name" value="EPOXYQUEUOSINE REDUCTASE"/>
    <property type="match status" value="1"/>
</dbReference>
<evidence type="ECO:0000256" key="4">
    <source>
        <dbReference type="ARBA" id="ARBA00023014"/>
    </source>
</evidence>
<dbReference type="STRING" id="1121881.SAMN02745225_01041"/>
<dbReference type="InterPro" id="IPR004453">
    <property type="entry name" value="QueG"/>
</dbReference>
<keyword evidence="7" id="KW-1185">Reference proteome</keyword>